<evidence type="ECO:0008006" key="3">
    <source>
        <dbReference type="Google" id="ProtNLM"/>
    </source>
</evidence>
<evidence type="ECO:0000313" key="2">
    <source>
        <dbReference type="Proteomes" id="UP000632858"/>
    </source>
</evidence>
<accession>A0A917FQY0</accession>
<evidence type="ECO:0000313" key="1">
    <source>
        <dbReference type="EMBL" id="GGF95686.1"/>
    </source>
</evidence>
<proteinExistence type="predicted"/>
<keyword evidence="2" id="KW-1185">Reference proteome</keyword>
<reference evidence="1" key="1">
    <citation type="journal article" date="2014" name="Int. J. Syst. Evol. Microbiol.">
        <title>Complete genome sequence of Corynebacterium casei LMG S-19264T (=DSM 44701T), isolated from a smear-ripened cheese.</title>
        <authorList>
            <consortium name="US DOE Joint Genome Institute (JGI-PGF)"/>
            <person name="Walter F."/>
            <person name="Albersmeier A."/>
            <person name="Kalinowski J."/>
            <person name="Ruckert C."/>
        </authorList>
    </citation>
    <scope>NUCLEOTIDE SEQUENCE</scope>
    <source>
        <strain evidence="1">CGMCC 1.12726</strain>
    </source>
</reference>
<dbReference type="AlphaFoldDB" id="A0A917FQY0"/>
<dbReference type="RefSeq" id="WP_188449875.1">
    <property type="nucleotide sequence ID" value="NZ_BMFO01000003.1"/>
</dbReference>
<dbReference type="PANTHER" id="PTHR38765:SF1">
    <property type="entry name" value="DUF484 DOMAIN-CONTAINING PROTEIN"/>
    <property type="match status" value="1"/>
</dbReference>
<dbReference type="Pfam" id="PF04340">
    <property type="entry name" value="DUF484"/>
    <property type="match status" value="1"/>
</dbReference>
<name>A0A917FQY0_9GAMM</name>
<dbReference type="Gene3D" id="3.30.450.40">
    <property type="match status" value="1"/>
</dbReference>
<sequence>MLDERPEKLSAHEVAVWLRRHPDFLGQFPDLAMSLTVPKEDGKTATLSSYQLEILRDKNKELARRLHELGLNAQDNERLSQHVHELSLALLRARTPAEVVHTFAACLTEDFAGESVRIIGFAPIPGFDEPWFSHIAADDPRLAPFADCLASDEPICGRLNPEKLPLLFGEDRGFAQSVALIPVGRIGLIAIGSADPHRFYPGMGTLFLRWIGELFHTAMTHTRR</sequence>
<dbReference type="EMBL" id="BMFO01000003">
    <property type="protein sequence ID" value="GGF95686.1"/>
    <property type="molecule type" value="Genomic_DNA"/>
</dbReference>
<protein>
    <recommendedName>
        <fullName evidence="3">DUF484 family protein</fullName>
    </recommendedName>
</protein>
<dbReference type="Proteomes" id="UP000632858">
    <property type="component" value="Unassembled WGS sequence"/>
</dbReference>
<organism evidence="1 2">
    <name type="scientific">Arenimonas maotaiensis</name>
    <dbReference type="NCBI Taxonomy" id="1446479"/>
    <lineage>
        <taxon>Bacteria</taxon>
        <taxon>Pseudomonadati</taxon>
        <taxon>Pseudomonadota</taxon>
        <taxon>Gammaproteobacteria</taxon>
        <taxon>Lysobacterales</taxon>
        <taxon>Lysobacteraceae</taxon>
        <taxon>Arenimonas</taxon>
    </lineage>
</organism>
<dbReference type="InterPro" id="IPR029016">
    <property type="entry name" value="GAF-like_dom_sf"/>
</dbReference>
<comment type="caution">
    <text evidence="1">The sequence shown here is derived from an EMBL/GenBank/DDBJ whole genome shotgun (WGS) entry which is preliminary data.</text>
</comment>
<gene>
    <name evidence="1" type="ORF">GCM10010960_16680</name>
</gene>
<reference evidence="1" key="2">
    <citation type="submission" date="2020-09" db="EMBL/GenBank/DDBJ databases">
        <authorList>
            <person name="Sun Q."/>
            <person name="Zhou Y."/>
        </authorList>
    </citation>
    <scope>NUCLEOTIDE SEQUENCE</scope>
    <source>
        <strain evidence="1">CGMCC 1.12726</strain>
    </source>
</reference>
<dbReference type="PANTHER" id="PTHR38765">
    <property type="entry name" value="DUF484 DOMAIN-CONTAINING PROTEIN"/>
    <property type="match status" value="1"/>
</dbReference>
<dbReference type="InterPro" id="IPR007435">
    <property type="entry name" value="DUF484"/>
</dbReference>